<name>A0AAE0L2N4_9CHLO</name>
<dbReference type="Proteomes" id="UP001190700">
    <property type="component" value="Unassembled WGS sequence"/>
</dbReference>
<evidence type="ECO:0000313" key="3">
    <source>
        <dbReference type="Proteomes" id="UP001190700"/>
    </source>
</evidence>
<dbReference type="AlphaFoldDB" id="A0AAE0L2N4"/>
<feature type="region of interest" description="Disordered" evidence="1">
    <location>
        <begin position="55"/>
        <end position="121"/>
    </location>
</feature>
<evidence type="ECO:0000256" key="1">
    <source>
        <dbReference type="SAM" id="MobiDB-lite"/>
    </source>
</evidence>
<proteinExistence type="predicted"/>
<feature type="compositionally biased region" description="Acidic residues" evidence="1">
    <location>
        <begin position="89"/>
        <end position="109"/>
    </location>
</feature>
<dbReference type="EMBL" id="LGRX02010859">
    <property type="protein sequence ID" value="KAK3269584.1"/>
    <property type="molecule type" value="Genomic_DNA"/>
</dbReference>
<evidence type="ECO:0000313" key="2">
    <source>
        <dbReference type="EMBL" id="KAK3269584.1"/>
    </source>
</evidence>
<keyword evidence="3" id="KW-1185">Reference proteome</keyword>
<protein>
    <submittedName>
        <fullName evidence="2">Uncharacterized protein</fullName>
    </submittedName>
</protein>
<gene>
    <name evidence="2" type="ORF">CYMTET_21980</name>
</gene>
<accession>A0AAE0L2N4</accession>
<organism evidence="2 3">
    <name type="scientific">Cymbomonas tetramitiformis</name>
    <dbReference type="NCBI Taxonomy" id="36881"/>
    <lineage>
        <taxon>Eukaryota</taxon>
        <taxon>Viridiplantae</taxon>
        <taxon>Chlorophyta</taxon>
        <taxon>Pyramimonadophyceae</taxon>
        <taxon>Pyramimonadales</taxon>
        <taxon>Pyramimonadaceae</taxon>
        <taxon>Cymbomonas</taxon>
    </lineage>
</organism>
<reference evidence="2 3" key="1">
    <citation type="journal article" date="2015" name="Genome Biol. Evol.">
        <title>Comparative Genomics of a Bacterivorous Green Alga Reveals Evolutionary Causalities and Consequences of Phago-Mixotrophic Mode of Nutrition.</title>
        <authorList>
            <person name="Burns J.A."/>
            <person name="Paasch A."/>
            <person name="Narechania A."/>
            <person name="Kim E."/>
        </authorList>
    </citation>
    <scope>NUCLEOTIDE SEQUENCE [LARGE SCALE GENOMIC DNA]</scope>
    <source>
        <strain evidence="2 3">PLY_AMNH</strain>
    </source>
</reference>
<comment type="caution">
    <text evidence="2">The sequence shown here is derived from an EMBL/GenBank/DDBJ whole genome shotgun (WGS) entry which is preliminary data.</text>
</comment>
<sequence length="121" mass="11913">MQPAPSVAATPASSRAARLLRTAEDVRNTQTDGRDPAVVVQGGQAGATAAAGDLIEPAVNGRNPQAGGLDPAVVGQGGQAGAAAAALDLNDDLEEEPAGEEDGAPEEPAEPPASFLCLCDS</sequence>